<evidence type="ECO:0000256" key="1">
    <source>
        <dbReference type="SAM" id="SignalP"/>
    </source>
</evidence>
<dbReference type="InterPro" id="IPR011040">
    <property type="entry name" value="Sialidase"/>
</dbReference>
<dbReference type="SUPFAM" id="SSF50939">
    <property type="entry name" value="Sialidases"/>
    <property type="match status" value="1"/>
</dbReference>
<evidence type="ECO:0000313" key="4">
    <source>
        <dbReference type="Proteomes" id="UP001499951"/>
    </source>
</evidence>
<feature type="signal peptide" evidence="1">
    <location>
        <begin position="1"/>
        <end position="19"/>
    </location>
</feature>
<dbReference type="PANTHER" id="PTHR43752">
    <property type="entry name" value="BNR/ASP-BOX REPEAT FAMILY PROTEIN"/>
    <property type="match status" value="1"/>
</dbReference>
<keyword evidence="1" id="KW-0732">Signal</keyword>
<protein>
    <recommendedName>
        <fullName evidence="2">Metallo-beta-lactamase domain-containing protein</fullName>
    </recommendedName>
</protein>
<dbReference type="SUPFAM" id="SSF56281">
    <property type="entry name" value="Metallo-hydrolase/oxidoreductase"/>
    <property type="match status" value="1"/>
</dbReference>
<name>A0ABP3P7B5_9PROT</name>
<dbReference type="Gene3D" id="2.120.10.10">
    <property type="match status" value="1"/>
</dbReference>
<dbReference type="Pfam" id="PF13088">
    <property type="entry name" value="BNR_2"/>
    <property type="match status" value="1"/>
</dbReference>
<dbReference type="NCBIfam" id="NF033087">
    <property type="entry name" value="bla_subclass_B2"/>
    <property type="match status" value="1"/>
</dbReference>
<dbReference type="EMBL" id="BAAADD010000001">
    <property type="protein sequence ID" value="GAA0557850.1"/>
    <property type="molecule type" value="Genomic_DNA"/>
</dbReference>
<dbReference type="PANTHER" id="PTHR43752:SF2">
    <property type="entry name" value="BNR_ASP-BOX REPEAT FAMILY PROTEIN"/>
    <property type="match status" value="1"/>
</dbReference>
<gene>
    <name evidence="3" type="ORF">GCM10008942_02910</name>
</gene>
<dbReference type="SMART" id="SM00849">
    <property type="entry name" value="Lactamase_B"/>
    <property type="match status" value="1"/>
</dbReference>
<comment type="caution">
    <text evidence="3">The sequence shown here is derived from an EMBL/GenBank/DDBJ whole genome shotgun (WGS) entry which is preliminary data.</text>
</comment>
<sequence length="604" mass="65641">MNRFLFALAAVLFALPAAAAPHVSLVPLKANLYVVEDTYYAAENSMVYVGRDHVTVIGATWSPETAALLVAEIKKVTPKPVTEVIDQNHDLDRSGGNAYFKQIGAKIIAIQATSDLLAKEGPQQAVDTKKFAPDYPDVPIVLPDTIVGNDFTLQGGAVRVLWLGASHKPDDIFVWFPNEKVLYGGCALKPFLGNTVGADLVEYPKTLNRLKALKLPIETIVAGHGAAVQGPDLIDRFLGFLAAHKPYGIAPKLFDFTRPGDLGLKPPPGAEAITVFRAGPDTDKFVNGVVLLGFKGKLYAQWQSSAEHEDTPDTHVVYSVSADGRKWSAPVDMVPRDGVMRSSGGWWTDGKILIAYLNVWPKGFSREAGGYVEYVTSRDGRHWSKAQRITGADGRPFMGVIEQDPHTLPDGRIVTAFHVPPGLTAAPYYTDDPKGLAGWTRGAMTNLPHEGLESREMEPAWFRRTDGCLVMVFRDQALSFRQLAAESCDRGQTWTTPVVTDMVDSRAKQSAGNLPDGTAFLVNAPAEQKIRSPLVLTLSKDGKSFDRAYVLRAGPPPPPSAGGRFKKGGYHYPKSTVWNGALWIGYADAKESVAVVRVPLEGIR</sequence>
<dbReference type="Proteomes" id="UP001499951">
    <property type="component" value="Unassembled WGS sequence"/>
</dbReference>
<feature type="chain" id="PRO_5045867047" description="Metallo-beta-lactamase domain-containing protein" evidence="1">
    <location>
        <begin position="20"/>
        <end position="604"/>
    </location>
</feature>
<dbReference type="InterPro" id="IPR036866">
    <property type="entry name" value="RibonucZ/Hydroxyglut_hydro"/>
</dbReference>
<dbReference type="RefSeq" id="WP_166930759.1">
    <property type="nucleotide sequence ID" value="NZ_BAAADD010000001.1"/>
</dbReference>
<dbReference type="Gene3D" id="3.60.15.10">
    <property type="entry name" value="Ribonuclease Z/Hydroxyacylglutathione hydrolase-like"/>
    <property type="match status" value="1"/>
</dbReference>
<dbReference type="InterPro" id="IPR001279">
    <property type="entry name" value="Metallo-B-lactamas"/>
</dbReference>
<feature type="domain" description="Metallo-beta-lactamase" evidence="2">
    <location>
        <begin position="42"/>
        <end position="224"/>
    </location>
</feature>
<proteinExistence type="predicted"/>
<dbReference type="Pfam" id="PF00753">
    <property type="entry name" value="Lactamase_B"/>
    <property type="match status" value="1"/>
</dbReference>
<evidence type="ECO:0000313" key="3">
    <source>
        <dbReference type="EMBL" id="GAA0557850.1"/>
    </source>
</evidence>
<accession>A0ABP3P7B5</accession>
<dbReference type="CDD" id="cd15482">
    <property type="entry name" value="Sialidase_non-viral"/>
    <property type="match status" value="1"/>
</dbReference>
<organism evidence="3 4">
    <name type="scientific">Rhizomicrobium electricum</name>
    <dbReference type="NCBI Taxonomy" id="480070"/>
    <lineage>
        <taxon>Bacteria</taxon>
        <taxon>Pseudomonadati</taxon>
        <taxon>Pseudomonadota</taxon>
        <taxon>Alphaproteobacteria</taxon>
        <taxon>Micropepsales</taxon>
        <taxon>Micropepsaceae</taxon>
        <taxon>Rhizomicrobium</taxon>
    </lineage>
</organism>
<reference evidence="4" key="1">
    <citation type="journal article" date="2019" name="Int. J. Syst. Evol. Microbiol.">
        <title>The Global Catalogue of Microorganisms (GCM) 10K type strain sequencing project: providing services to taxonomists for standard genome sequencing and annotation.</title>
        <authorList>
            <consortium name="The Broad Institute Genomics Platform"/>
            <consortium name="The Broad Institute Genome Sequencing Center for Infectious Disease"/>
            <person name="Wu L."/>
            <person name="Ma J."/>
        </authorList>
    </citation>
    <scope>NUCLEOTIDE SEQUENCE [LARGE SCALE GENOMIC DNA]</scope>
    <source>
        <strain evidence="4">JCM 15089</strain>
    </source>
</reference>
<keyword evidence="4" id="KW-1185">Reference proteome</keyword>
<dbReference type="InterPro" id="IPR036278">
    <property type="entry name" value="Sialidase_sf"/>
</dbReference>
<evidence type="ECO:0000259" key="2">
    <source>
        <dbReference type="SMART" id="SM00849"/>
    </source>
</evidence>